<accession>A0ABQ3W750</accession>
<reference evidence="2" key="1">
    <citation type="submission" date="2021-01" db="EMBL/GenBank/DDBJ databases">
        <title>Draft genome sequence of Nasalis larvatus strain YZ03.</title>
        <authorList>
            <person name="Suzuki-Hashido N."/>
            <person name="Tsuchida S."/>
            <person name="Hayakawa T."/>
        </authorList>
    </citation>
    <scope>NUCLEOTIDE SEQUENCE [LARGE SCALE GENOMIC DNA]</scope>
    <source>
        <strain evidence="2">YZ03</strain>
    </source>
</reference>
<evidence type="ECO:0000313" key="2">
    <source>
        <dbReference type="Proteomes" id="UP000616547"/>
    </source>
</evidence>
<dbReference type="RefSeq" id="WP_201331725.1">
    <property type="nucleotide sequence ID" value="NZ_BOCG01000717.1"/>
</dbReference>
<comment type="caution">
    <text evidence="1">The sequence shown here is derived from an EMBL/GenBank/DDBJ whole genome shotgun (WGS) entry which is preliminary data.</text>
</comment>
<protein>
    <submittedName>
        <fullName evidence="1">Uncharacterized protein</fullName>
    </submittedName>
</protein>
<organism evidence="1 2">
    <name type="scientific">Lactobacillus nasalidis</name>
    <dbReference type="NCBI Taxonomy" id="2797258"/>
    <lineage>
        <taxon>Bacteria</taxon>
        <taxon>Bacillati</taxon>
        <taxon>Bacillota</taxon>
        <taxon>Bacilli</taxon>
        <taxon>Lactobacillales</taxon>
        <taxon>Lactobacillaceae</taxon>
        <taxon>Lactobacillus</taxon>
    </lineage>
</organism>
<name>A0ABQ3W750_9LACO</name>
<evidence type="ECO:0000313" key="1">
    <source>
        <dbReference type="EMBL" id="GHW01240.1"/>
    </source>
</evidence>
<proteinExistence type="predicted"/>
<dbReference type="Proteomes" id="UP000616547">
    <property type="component" value="Unassembled WGS sequence"/>
</dbReference>
<sequence length="54" mass="6122">MLKALSYFIACILISTKIAKEVESTIGLHLDNELKKIKIKQEQEKDGNDKEDST</sequence>
<gene>
    <name evidence="1" type="ORF">lacNasYZ03_09270</name>
</gene>
<keyword evidence="2" id="KW-1185">Reference proteome</keyword>
<dbReference type="EMBL" id="BOCI01000250">
    <property type="protein sequence ID" value="GHW01240.1"/>
    <property type="molecule type" value="Genomic_DNA"/>
</dbReference>